<protein>
    <submittedName>
        <fullName evidence="1">Uncharacterized protein</fullName>
    </submittedName>
</protein>
<dbReference type="Proteomes" id="UP000193061">
    <property type="component" value="Unassembled WGS sequence"/>
</dbReference>
<sequence>MKDYEETLVEFDGSGDEDFFEIPGHTEGLQYNAVCLNHNRSITGWTTSNSQIINAIHYHRQRNPGHSIRVYQRVV</sequence>
<dbReference type="RefSeq" id="WP_085807046.1">
    <property type="nucleotide sequence ID" value="NZ_FWFX01000012.1"/>
</dbReference>
<organism evidence="1 2">
    <name type="scientific">Roseovarius albus</name>
    <dbReference type="NCBI Taxonomy" id="1247867"/>
    <lineage>
        <taxon>Bacteria</taxon>
        <taxon>Pseudomonadati</taxon>
        <taxon>Pseudomonadota</taxon>
        <taxon>Alphaproteobacteria</taxon>
        <taxon>Rhodobacterales</taxon>
        <taxon>Roseobacteraceae</taxon>
        <taxon>Roseovarius</taxon>
    </lineage>
</organism>
<dbReference type="AlphaFoldDB" id="A0A1X6ZZ29"/>
<gene>
    <name evidence="1" type="ORF">ROA7450_03365</name>
</gene>
<name>A0A1X6ZZ29_9RHOB</name>
<proteinExistence type="predicted"/>
<evidence type="ECO:0000313" key="1">
    <source>
        <dbReference type="EMBL" id="SLN63966.1"/>
    </source>
</evidence>
<reference evidence="1 2" key="1">
    <citation type="submission" date="2017-03" db="EMBL/GenBank/DDBJ databases">
        <authorList>
            <person name="Afonso C.L."/>
            <person name="Miller P.J."/>
            <person name="Scott M.A."/>
            <person name="Spackman E."/>
            <person name="Goraichik I."/>
            <person name="Dimitrov K.M."/>
            <person name="Suarez D.L."/>
            <person name="Swayne D.E."/>
        </authorList>
    </citation>
    <scope>NUCLEOTIDE SEQUENCE [LARGE SCALE GENOMIC DNA]</scope>
    <source>
        <strain evidence="1 2">CECT 7450</strain>
    </source>
</reference>
<dbReference type="EMBL" id="FWFX01000012">
    <property type="protein sequence ID" value="SLN63966.1"/>
    <property type="molecule type" value="Genomic_DNA"/>
</dbReference>
<accession>A0A1X6ZZ29</accession>
<keyword evidence="2" id="KW-1185">Reference proteome</keyword>
<evidence type="ECO:0000313" key="2">
    <source>
        <dbReference type="Proteomes" id="UP000193061"/>
    </source>
</evidence>